<dbReference type="AlphaFoldDB" id="A0A4Y2EBE3"/>
<reference evidence="3 4" key="1">
    <citation type="journal article" date="2019" name="Sci. Rep.">
        <title>Orb-weaving spider Araneus ventricosus genome elucidates the spidroin gene catalogue.</title>
        <authorList>
            <person name="Kono N."/>
            <person name="Nakamura H."/>
            <person name="Ohtoshi R."/>
            <person name="Moran D.A.P."/>
            <person name="Shinohara A."/>
            <person name="Yoshida Y."/>
            <person name="Fujiwara M."/>
            <person name="Mori M."/>
            <person name="Tomita M."/>
            <person name="Arakawa K."/>
        </authorList>
    </citation>
    <scope>NUCLEOTIDE SEQUENCE [LARGE SCALE GENOMIC DNA]</scope>
</reference>
<sequence>MKEKAPYDLWEHFLDEWSTINSPIELAKKFEDYEDVRRTIKPKQFKSFAKGSSNNHKYFRGQEHFHLGNNGNEKKYFQPKRTVYDKRIKQLTCSYCKGPGHYAVDCTKRRKDSKNNKSSSSPVQICSRISKERIKTRKITIGNKTFEALIDTGSSVTLIREDVSKGIIKPLKGHCRVIWIREVRSQNKRIVPTRNRIRRREIFRNLACCSYAVFGISSSDRIGHFGAGFCWLR</sequence>
<comment type="caution">
    <text evidence="3">The sequence shown here is derived from an EMBL/GenBank/DDBJ whole genome shotgun (WGS) entry which is preliminary data.</text>
</comment>
<evidence type="ECO:0000313" key="4">
    <source>
        <dbReference type="Proteomes" id="UP000499080"/>
    </source>
</evidence>
<dbReference type="InterPro" id="IPR021109">
    <property type="entry name" value="Peptidase_aspartic_dom_sf"/>
</dbReference>
<evidence type="ECO:0000313" key="3">
    <source>
        <dbReference type="EMBL" id="GBM26450.1"/>
    </source>
</evidence>
<proteinExistence type="predicted"/>
<dbReference type="SUPFAM" id="SSF50630">
    <property type="entry name" value="Acid proteases"/>
    <property type="match status" value="1"/>
</dbReference>
<dbReference type="GO" id="GO:0003676">
    <property type="term" value="F:nucleic acid binding"/>
    <property type="evidence" value="ECO:0007669"/>
    <property type="project" value="InterPro"/>
</dbReference>
<dbReference type="PROSITE" id="PS00141">
    <property type="entry name" value="ASP_PROTEASE"/>
    <property type="match status" value="1"/>
</dbReference>
<dbReference type="InterPro" id="IPR001878">
    <property type="entry name" value="Znf_CCHC"/>
</dbReference>
<evidence type="ECO:0000313" key="2">
    <source>
        <dbReference type="EMBL" id="GBM26435.1"/>
    </source>
</evidence>
<dbReference type="PANTHER" id="PTHR46888:SF1">
    <property type="entry name" value="RIBONUCLEASE H"/>
    <property type="match status" value="1"/>
</dbReference>
<dbReference type="GO" id="GO:0008270">
    <property type="term" value="F:zinc ion binding"/>
    <property type="evidence" value="ECO:0007669"/>
    <property type="project" value="InterPro"/>
</dbReference>
<organism evidence="3 4">
    <name type="scientific">Araneus ventricosus</name>
    <name type="common">Orbweaver spider</name>
    <name type="synonym">Epeira ventricosa</name>
    <dbReference type="NCBI Taxonomy" id="182803"/>
    <lineage>
        <taxon>Eukaryota</taxon>
        <taxon>Metazoa</taxon>
        <taxon>Ecdysozoa</taxon>
        <taxon>Arthropoda</taxon>
        <taxon>Chelicerata</taxon>
        <taxon>Arachnida</taxon>
        <taxon>Araneae</taxon>
        <taxon>Araneomorphae</taxon>
        <taxon>Entelegynae</taxon>
        <taxon>Araneoidea</taxon>
        <taxon>Araneidae</taxon>
        <taxon>Araneus</taxon>
    </lineage>
</organism>
<dbReference type="EMBL" id="BGPR01092231">
    <property type="protein sequence ID" value="GBM26435.1"/>
    <property type="molecule type" value="Genomic_DNA"/>
</dbReference>
<dbReference type="GO" id="GO:0004190">
    <property type="term" value="F:aspartic-type endopeptidase activity"/>
    <property type="evidence" value="ECO:0007669"/>
    <property type="project" value="InterPro"/>
</dbReference>
<dbReference type="PANTHER" id="PTHR46888">
    <property type="entry name" value="ZINC KNUCKLE DOMAINCONTAINING PROTEIN-RELATED"/>
    <property type="match status" value="1"/>
</dbReference>
<dbReference type="InterPro" id="IPR001969">
    <property type="entry name" value="Aspartic_peptidase_AS"/>
</dbReference>
<protein>
    <recommendedName>
        <fullName evidence="1">CCHC-type domain-containing protein</fullName>
    </recommendedName>
</protein>
<dbReference type="OrthoDB" id="8065943at2759"/>
<name>A0A4Y2EBE3_ARAVE</name>
<keyword evidence="4" id="KW-1185">Reference proteome</keyword>
<gene>
    <name evidence="2" type="ORF">AVEN_255424_1</name>
    <name evidence="3" type="ORF">AVEN_44636_1</name>
</gene>
<accession>A0A4Y2EBE3</accession>
<dbReference type="GO" id="GO:0006508">
    <property type="term" value="P:proteolysis"/>
    <property type="evidence" value="ECO:0007669"/>
    <property type="project" value="InterPro"/>
</dbReference>
<dbReference type="Gene3D" id="4.10.60.10">
    <property type="entry name" value="Zinc finger, CCHC-type"/>
    <property type="match status" value="1"/>
</dbReference>
<dbReference type="Proteomes" id="UP000499080">
    <property type="component" value="Unassembled WGS sequence"/>
</dbReference>
<dbReference type="InterPro" id="IPR036875">
    <property type="entry name" value="Znf_CCHC_sf"/>
</dbReference>
<dbReference type="Pfam" id="PF00098">
    <property type="entry name" value="zf-CCHC"/>
    <property type="match status" value="1"/>
</dbReference>
<dbReference type="EMBL" id="BGPR01092234">
    <property type="protein sequence ID" value="GBM26450.1"/>
    <property type="molecule type" value="Genomic_DNA"/>
</dbReference>
<dbReference type="SUPFAM" id="SSF57756">
    <property type="entry name" value="Retrovirus zinc finger-like domains"/>
    <property type="match status" value="1"/>
</dbReference>
<evidence type="ECO:0000259" key="1">
    <source>
        <dbReference type="SMART" id="SM00343"/>
    </source>
</evidence>
<dbReference type="SMART" id="SM00343">
    <property type="entry name" value="ZnF_C2HC"/>
    <property type="match status" value="1"/>
</dbReference>
<feature type="domain" description="CCHC-type" evidence="1">
    <location>
        <begin position="92"/>
        <end position="108"/>
    </location>
</feature>